<feature type="coiled-coil region" evidence="1">
    <location>
        <begin position="55"/>
        <end position="194"/>
    </location>
</feature>
<evidence type="ECO:0000256" key="2">
    <source>
        <dbReference type="SAM" id="MobiDB-lite"/>
    </source>
</evidence>
<accession>A0A8T3CEB0</accession>
<sequence>MFVVIGVRLVQWFKVFAPLSPGFDQLCGGAAAGGRETRLQAALEKQRQGCEELLEAQHQRLLDLLDAEREALEEKLRETLSQQAQHQREELEKCLQEEKQRAQQAIEAVVQSQESRLKEAVLEAVQEERRRAEQQQADQRAEWEAERLRDRDALAQAIQDALVDQRRVSKEMLKEALEQERQAGERRLQEATLKAREELMDYMREQKRLDQATRKKNLASLELFLSCAQRQLSGLLQDSPLEDEGNMDTASSSLSL</sequence>
<evidence type="ECO:0000313" key="3">
    <source>
        <dbReference type="EMBL" id="KAI1882207.1"/>
    </source>
</evidence>
<name>A0A8T3CEB0_9TELE</name>
<dbReference type="PANTHER" id="PTHR35072:SF1">
    <property type="entry name" value="COILED-COIL DOMAIN-CONTAINING PROTEIN 91"/>
    <property type="match status" value="1"/>
</dbReference>
<dbReference type="OrthoDB" id="6146069at2759"/>
<organism evidence="3 4">
    <name type="scientific">Albula goreensis</name>
    <dbReference type="NCBI Taxonomy" id="1534307"/>
    <lineage>
        <taxon>Eukaryota</taxon>
        <taxon>Metazoa</taxon>
        <taxon>Chordata</taxon>
        <taxon>Craniata</taxon>
        <taxon>Vertebrata</taxon>
        <taxon>Euteleostomi</taxon>
        <taxon>Actinopterygii</taxon>
        <taxon>Neopterygii</taxon>
        <taxon>Teleostei</taxon>
        <taxon>Albuliformes</taxon>
        <taxon>Albulidae</taxon>
        <taxon>Albula</taxon>
    </lineage>
</organism>
<dbReference type="EMBL" id="JAERUA010000025">
    <property type="protein sequence ID" value="KAI1882207.1"/>
    <property type="molecule type" value="Genomic_DNA"/>
</dbReference>
<dbReference type="Proteomes" id="UP000829720">
    <property type="component" value="Unassembled WGS sequence"/>
</dbReference>
<dbReference type="AlphaFoldDB" id="A0A8T3CEB0"/>
<proteinExistence type="predicted"/>
<gene>
    <name evidence="3" type="ORF">AGOR_G00248310</name>
</gene>
<keyword evidence="1" id="KW-0175">Coiled coil</keyword>
<keyword evidence="4" id="KW-1185">Reference proteome</keyword>
<feature type="region of interest" description="Disordered" evidence="2">
    <location>
        <begin position="237"/>
        <end position="256"/>
    </location>
</feature>
<reference evidence="3" key="1">
    <citation type="submission" date="2021-01" db="EMBL/GenBank/DDBJ databases">
        <authorList>
            <person name="Zahm M."/>
            <person name="Roques C."/>
            <person name="Cabau C."/>
            <person name="Klopp C."/>
            <person name="Donnadieu C."/>
            <person name="Jouanno E."/>
            <person name="Lampietro C."/>
            <person name="Louis A."/>
            <person name="Herpin A."/>
            <person name="Echchiki A."/>
            <person name="Berthelot C."/>
            <person name="Parey E."/>
            <person name="Roest-Crollius H."/>
            <person name="Braasch I."/>
            <person name="Postlethwait J."/>
            <person name="Bobe J."/>
            <person name="Montfort J."/>
            <person name="Bouchez O."/>
            <person name="Begum T."/>
            <person name="Mejri S."/>
            <person name="Adams A."/>
            <person name="Chen W.-J."/>
            <person name="Guiguen Y."/>
        </authorList>
    </citation>
    <scope>NUCLEOTIDE SEQUENCE</scope>
    <source>
        <tissue evidence="3">Blood</tissue>
    </source>
</reference>
<dbReference type="GO" id="GO:0005829">
    <property type="term" value="C:cytosol"/>
    <property type="evidence" value="ECO:0007669"/>
    <property type="project" value="GOC"/>
</dbReference>
<dbReference type="GO" id="GO:0090160">
    <property type="term" value="P:Golgi to lysosome transport"/>
    <property type="evidence" value="ECO:0007669"/>
    <property type="project" value="TreeGrafter"/>
</dbReference>
<evidence type="ECO:0000313" key="4">
    <source>
        <dbReference type="Proteomes" id="UP000829720"/>
    </source>
</evidence>
<protein>
    <submittedName>
        <fullName evidence="3">Uncharacterized protein</fullName>
    </submittedName>
</protein>
<comment type="caution">
    <text evidence="3">The sequence shown here is derived from an EMBL/GenBank/DDBJ whole genome shotgun (WGS) entry which is preliminary data.</text>
</comment>
<dbReference type="InterPro" id="IPR034592">
    <property type="entry name" value="CCDC91"/>
</dbReference>
<evidence type="ECO:0000256" key="1">
    <source>
        <dbReference type="SAM" id="Coils"/>
    </source>
</evidence>
<dbReference type="PANTHER" id="PTHR35072">
    <property type="entry name" value="COILED-COIL DOMAIN-CONTAINING PROTEIN 91"/>
    <property type="match status" value="1"/>
</dbReference>
<dbReference type="GO" id="GO:0005802">
    <property type="term" value="C:trans-Golgi network"/>
    <property type="evidence" value="ECO:0007669"/>
    <property type="project" value="TreeGrafter"/>
</dbReference>